<feature type="compositionally biased region" description="Basic and acidic residues" evidence="1">
    <location>
        <begin position="86"/>
        <end position="100"/>
    </location>
</feature>
<reference evidence="2" key="2">
    <citation type="journal article" date="2007" name="Science">
        <title>Draft genome sequence of the sexually transmitted pathogen Trichomonas vaginalis.</title>
        <authorList>
            <person name="Carlton J.M."/>
            <person name="Hirt R.P."/>
            <person name="Silva J.C."/>
            <person name="Delcher A.L."/>
            <person name="Schatz M."/>
            <person name="Zhao Q."/>
            <person name="Wortman J.R."/>
            <person name="Bidwell S.L."/>
            <person name="Alsmark U.C.M."/>
            <person name="Besteiro S."/>
            <person name="Sicheritz-Ponten T."/>
            <person name="Noel C.J."/>
            <person name="Dacks J.B."/>
            <person name="Foster P.G."/>
            <person name="Simillion C."/>
            <person name="Van de Peer Y."/>
            <person name="Miranda-Saavedra D."/>
            <person name="Barton G.J."/>
            <person name="Westrop G.D."/>
            <person name="Mueller S."/>
            <person name="Dessi D."/>
            <person name="Fiori P.L."/>
            <person name="Ren Q."/>
            <person name="Paulsen I."/>
            <person name="Zhang H."/>
            <person name="Bastida-Corcuera F.D."/>
            <person name="Simoes-Barbosa A."/>
            <person name="Brown M.T."/>
            <person name="Hayes R.D."/>
            <person name="Mukherjee M."/>
            <person name="Okumura C.Y."/>
            <person name="Schneider R."/>
            <person name="Smith A.J."/>
            <person name="Vanacova S."/>
            <person name="Villalvazo M."/>
            <person name="Haas B.J."/>
            <person name="Pertea M."/>
            <person name="Feldblyum T.V."/>
            <person name="Utterback T.R."/>
            <person name="Shu C.L."/>
            <person name="Osoegawa K."/>
            <person name="de Jong P.J."/>
            <person name="Hrdy I."/>
            <person name="Horvathova L."/>
            <person name="Zubacova Z."/>
            <person name="Dolezal P."/>
            <person name="Malik S.B."/>
            <person name="Logsdon J.M. Jr."/>
            <person name="Henze K."/>
            <person name="Gupta A."/>
            <person name="Wang C.C."/>
            <person name="Dunne R.L."/>
            <person name="Upcroft J.A."/>
            <person name="Upcroft P."/>
            <person name="White O."/>
            <person name="Salzberg S.L."/>
            <person name="Tang P."/>
            <person name="Chiu C.-H."/>
            <person name="Lee Y.-S."/>
            <person name="Embley T.M."/>
            <person name="Coombs G.H."/>
            <person name="Mottram J.C."/>
            <person name="Tachezy J."/>
            <person name="Fraser-Liggett C.M."/>
            <person name="Johnson P.J."/>
        </authorList>
    </citation>
    <scope>NUCLEOTIDE SEQUENCE [LARGE SCALE GENOMIC DNA]</scope>
    <source>
        <strain evidence="2">G3</strain>
    </source>
</reference>
<dbReference type="SMR" id="A2E509"/>
<dbReference type="Proteomes" id="UP000001542">
    <property type="component" value="Unassembled WGS sequence"/>
</dbReference>
<gene>
    <name evidence="2" type="ORF">TVAG_027700</name>
</gene>
<reference evidence="2" key="1">
    <citation type="submission" date="2006-10" db="EMBL/GenBank/DDBJ databases">
        <authorList>
            <person name="Amadeo P."/>
            <person name="Zhao Q."/>
            <person name="Wortman J."/>
            <person name="Fraser-Liggett C."/>
            <person name="Carlton J."/>
        </authorList>
    </citation>
    <scope>NUCLEOTIDE SEQUENCE</scope>
    <source>
        <strain evidence="2">G3</strain>
    </source>
</reference>
<dbReference type="VEuPathDB" id="TrichDB:TVAG_027700"/>
<keyword evidence="3" id="KW-1185">Reference proteome</keyword>
<protein>
    <submittedName>
        <fullName evidence="2">Uncharacterized protein</fullName>
    </submittedName>
</protein>
<dbReference type="InParanoid" id="A2E509"/>
<dbReference type="VEuPathDB" id="TrichDB:TVAGG3_0420400"/>
<dbReference type="KEGG" id="tva:4770188"/>
<evidence type="ECO:0000313" key="2">
    <source>
        <dbReference type="EMBL" id="EAY12217.1"/>
    </source>
</evidence>
<sequence>MSKRLQLRGFIVNDFMGSGRVEHQIVNGKIQGLPKHRNKTAKFTELVATYKQQSAEQMAQKSTEYLQQNQSIVDNIQNDEQSLIEMDPKEDHDHKSKDFPIGDIGNNTNKPNSK</sequence>
<dbReference type="AlphaFoldDB" id="A2E509"/>
<feature type="region of interest" description="Disordered" evidence="1">
    <location>
        <begin position="78"/>
        <end position="114"/>
    </location>
</feature>
<organism evidence="2 3">
    <name type="scientific">Trichomonas vaginalis (strain ATCC PRA-98 / G3)</name>
    <dbReference type="NCBI Taxonomy" id="412133"/>
    <lineage>
        <taxon>Eukaryota</taxon>
        <taxon>Metamonada</taxon>
        <taxon>Parabasalia</taxon>
        <taxon>Trichomonadida</taxon>
        <taxon>Trichomonadidae</taxon>
        <taxon>Trichomonas</taxon>
    </lineage>
</organism>
<evidence type="ECO:0000256" key="1">
    <source>
        <dbReference type="SAM" id="MobiDB-lite"/>
    </source>
</evidence>
<dbReference type="RefSeq" id="XP_001324440.1">
    <property type="nucleotide sequence ID" value="XM_001324405.1"/>
</dbReference>
<name>A2E509_TRIV3</name>
<proteinExistence type="predicted"/>
<dbReference type="EMBL" id="DS113305">
    <property type="protein sequence ID" value="EAY12217.1"/>
    <property type="molecule type" value="Genomic_DNA"/>
</dbReference>
<feature type="compositionally biased region" description="Polar residues" evidence="1">
    <location>
        <begin position="105"/>
        <end position="114"/>
    </location>
</feature>
<accession>A2E509</accession>
<evidence type="ECO:0000313" key="3">
    <source>
        <dbReference type="Proteomes" id="UP000001542"/>
    </source>
</evidence>